<evidence type="ECO:0000313" key="4">
    <source>
        <dbReference type="Proteomes" id="UP000241167"/>
    </source>
</evidence>
<accession>A0A2P7QRT9</accession>
<sequence>MEKKIKSELSKMGGIMAVLVLLGIYAHEFVIAGLQAKLVLNLSIFILAGVAAWVAFRHVFSLKNETIALKALQVDYGNRRRRPVNPYRHPAVVFNEPELLGHGYRMITEELSKQGEVKISNSTVQMLLHDVDARINDRKSTIMYFSGLMVFLGLLGAFMGLMKTVHSVSDLIGAMDLSATAGVDGMAKMIDGMKAPLNGMSVGFSSSLFGLLTSMVLGALERCMTSAMKALRNEFEHWLSNVADLESNNAGRQAGEVHVTVDGDFAEMRALLAASNEQLERLCSAAIHAADDEARTRAALAGVAGSVVSLTETVERLHDPKPLLQPIADVVTELAANQTAILMQFKALNEQAKEDRGHVTALLTGMTAAVERMNTLDGSRLHDQFERLATLMAEDRLDRRHSLRPAVRGRGFWASLVKALSGWKAIVRTKSSRAAKPAGDNADGSAADSLAAGAEAAIGSDAGLNAPRRAIDMLRRRLNAETSDDESEMRPKAAPPARRTTGRGE</sequence>
<dbReference type="Proteomes" id="UP000241167">
    <property type="component" value="Unassembled WGS sequence"/>
</dbReference>
<evidence type="ECO:0000313" key="3">
    <source>
        <dbReference type="EMBL" id="PSJ40693.1"/>
    </source>
</evidence>
<organism evidence="3 4">
    <name type="scientific">Allosphingosinicella deserti</name>
    <dbReference type="NCBI Taxonomy" id="2116704"/>
    <lineage>
        <taxon>Bacteria</taxon>
        <taxon>Pseudomonadati</taxon>
        <taxon>Pseudomonadota</taxon>
        <taxon>Alphaproteobacteria</taxon>
        <taxon>Sphingomonadales</taxon>
        <taxon>Sphingomonadaceae</taxon>
        <taxon>Allosphingosinicella</taxon>
    </lineage>
</organism>
<comment type="caution">
    <text evidence="3">The sequence shown here is derived from an EMBL/GenBank/DDBJ whole genome shotgun (WGS) entry which is preliminary data.</text>
</comment>
<evidence type="ECO:0000256" key="1">
    <source>
        <dbReference type="SAM" id="MobiDB-lite"/>
    </source>
</evidence>
<feature type="region of interest" description="Disordered" evidence="1">
    <location>
        <begin position="475"/>
        <end position="505"/>
    </location>
</feature>
<feature type="transmembrane region" description="Helical" evidence="2">
    <location>
        <begin position="142"/>
        <end position="162"/>
    </location>
</feature>
<name>A0A2P7QRT9_9SPHN</name>
<feature type="transmembrane region" description="Helical" evidence="2">
    <location>
        <begin position="12"/>
        <end position="32"/>
    </location>
</feature>
<keyword evidence="2" id="KW-0812">Transmembrane</keyword>
<feature type="transmembrane region" description="Helical" evidence="2">
    <location>
        <begin position="199"/>
        <end position="220"/>
    </location>
</feature>
<proteinExistence type="predicted"/>
<dbReference type="AlphaFoldDB" id="A0A2P7QRT9"/>
<evidence type="ECO:0000256" key="2">
    <source>
        <dbReference type="SAM" id="Phobius"/>
    </source>
</evidence>
<dbReference type="EMBL" id="PXYI01000003">
    <property type="protein sequence ID" value="PSJ40693.1"/>
    <property type="molecule type" value="Genomic_DNA"/>
</dbReference>
<keyword evidence="4" id="KW-1185">Reference proteome</keyword>
<keyword evidence="2" id="KW-0472">Membrane</keyword>
<protein>
    <recommendedName>
        <fullName evidence="5">MotA/TolQ/ExbB proton channel domain-containing protein</fullName>
    </recommendedName>
</protein>
<evidence type="ECO:0008006" key="5">
    <source>
        <dbReference type="Google" id="ProtNLM"/>
    </source>
</evidence>
<reference evidence="3 4" key="1">
    <citation type="submission" date="2018-03" db="EMBL/GenBank/DDBJ databases">
        <title>The draft genome of Sphingosinicella sp. GL-C-18.</title>
        <authorList>
            <person name="Liu L."/>
            <person name="Li L."/>
            <person name="Liang L."/>
            <person name="Zhang X."/>
            <person name="Wang T."/>
        </authorList>
    </citation>
    <scope>NUCLEOTIDE SEQUENCE [LARGE SCALE GENOMIC DNA]</scope>
    <source>
        <strain evidence="3 4">GL-C-18</strain>
    </source>
</reference>
<gene>
    <name evidence="3" type="ORF">C7I55_10290</name>
</gene>
<feature type="transmembrane region" description="Helical" evidence="2">
    <location>
        <begin position="38"/>
        <end position="56"/>
    </location>
</feature>
<keyword evidence="2" id="KW-1133">Transmembrane helix</keyword>